<dbReference type="EMBL" id="AACS02000007">
    <property type="protein sequence ID" value="EAU90342.1"/>
    <property type="molecule type" value="Genomic_DNA"/>
</dbReference>
<dbReference type="InParanoid" id="A8N9I9"/>
<dbReference type="GeneID" id="6007966"/>
<organism evidence="1 2">
    <name type="scientific">Coprinopsis cinerea (strain Okayama-7 / 130 / ATCC MYA-4618 / FGSC 9003)</name>
    <name type="common">Inky cap fungus</name>
    <name type="synonym">Hormographiella aspergillata</name>
    <dbReference type="NCBI Taxonomy" id="240176"/>
    <lineage>
        <taxon>Eukaryota</taxon>
        <taxon>Fungi</taxon>
        <taxon>Dikarya</taxon>
        <taxon>Basidiomycota</taxon>
        <taxon>Agaricomycotina</taxon>
        <taxon>Agaricomycetes</taxon>
        <taxon>Agaricomycetidae</taxon>
        <taxon>Agaricales</taxon>
        <taxon>Agaricineae</taxon>
        <taxon>Psathyrellaceae</taxon>
        <taxon>Coprinopsis</taxon>
    </lineage>
</organism>
<keyword evidence="2" id="KW-1185">Reference proteome</keyword>
<proteinExistence type="predicted"/>
<dbReference type="AlphaFoldDB" id="A8N9I9"/>
<name>A8N9I9_COPC7</name>
<dbReference type="KEGG" id="cci:CC1G_09024"/>
<reference evidence="1 2" key="1">
    <citation type="journal article" date="2010" name="Proc. Natl. Acad. Sci. U.S.A.">
        <title>Insights into evolution of multicellular fungi from the assembled chromosomes of the mushroom Coprinopsis cinerea (Coprinus cinereus).</title>
        <authorList>
            <person name="Stajich J.E."/>
            <person name="Wilke S.K."/>
            <person name="Ahren D."/>
            <person name="Au C.H."/>
            <person name="Birren B.W."/>
            <person name="Borodovsky M."/>
            <person name="Burns C."/>
            <person name="Canback B."/>
            <person name="Casselton L.A."/>
            <person name="Cheng C.K."/>
            <person name="Deng J."/>
            <person name="Dietrich F.S."/>
            <person name="Fargo D.C."/>
            <person name="Farman M.L."/>
            <person name="Gathman A.C."/>
            <person name="Goldberg J."/>
            <person name="Guigo R."/>
            <person name="Hoegger P.J."/>
            <person name="Hooker J.B."/>
            <person name="Huggins A."/>
            <person name="James T.Y."/>
            <person name="Kamada T."/>
            <person name="Kilaru S."/>
            <person name="Kodira C."/>
            <person name="Kues U."/>
            <person name="Kupfer D."/>
            <person name="Kwan H.S."/>
            <person name="Lomsadze A."/>
            <person name="Li W."/>
            <person name="Lilly W.W."/>
            <person name="Ma L.J."/>
            <person name="Mackey A.J."/>
            <person name="Manning G."/>
            <person name="Martin F."/>
            <person name="Muraguchi H."/>
            <person name="Natvig D.O."/>
            <person name="Palmerini H."/>
            <person name="Ramesh M.A."/>
            <person name="Rehmeyer C.J."/>
            <person name="Roe B.A."/>
            <person name="Shenoy N."/>
            <person name="Stanke M."/>
            <person name="Ter-Hovhannisyan V."/>
            <person name="Tunlid A."/>
            <person name="Velagapudi R."/>
            <person name="Vision T.J."/>
            <person name="Zeng Q."/>
            <person name="Zolan M.E."/>
            <person name="Pukkila P.J."/>
        </authorList>
    </citation>
    <scope>NUCLEOTIDE SEQUENCE [LARGE SCALE GENOMIC DNA]</scope>
    <source>
        <strain evidence="2">Okayama-7 / 130 / ATCC MYA-4618 / FGSC 9003</strain>
    </source>
</reference>
<dbReference type="OMA" id="HTFCAFI"/>
<accession>A8N9I9</accession>
<evidence type="ECO:0000313" key="1">
    <source>
        <dbReference type="EMBL" id="EAU90342.1"/>
    </source>
</evidence>
<evidence type="ECO:0000313" key="2">
    <source>
        <dbReference type="Proteomes" id="UP000001861"/>
    </source>
</evidence>
<dbReference type="VEuPathDB" id="FungiDB:CC1G_09024"/>
<protein>
    <submittedName>
        <fullName evidence="1">Uncharacterized protein</fullName>
    </submittedName>
</protein>
<sequence length="435" mass="47924">MAPPSVDAIDVQEGYPSTDLIRILLANLKNDTKGYSRYTKSSTAILVKSNETYDGIIDLIKQVHGFETIDASSWEAFERSADGITALEDFLLSLLLEGHDKPAVPEGANIAELITFAETWVAQRAKVVEAADRLEKIASKSRLVKETATFKKAILQAQKEDDVDTISAVVTQISANTFSDDDLVLEESEKNDEKYVTFVKESIADFSAKVTSLPESCTEAVIGKVVSGVMLLSVPFLVAQMDNVNAKTDAHVKSSKIWKAAKDFAEYLKESLDSSKLDEDPLKEKWEAFKKLLLDIVAPGPLTAQLLTLMRLVAQVRRPFYGRSVALVKMWHAINTEKLQNVDDKKERGAVIKSLKATKAALSKAAKEITSFDEGLTQQAQSVGVEYDGLLDDVTALVAKYASDKTDTKAVYQTAKEVDEGHLKRFREKVKKVAP</sequence>
<gene>
    <name evidence="1" type="ORF">CC1G_09024</name>
</gene>
<dbReference type="RefSeq" id="XP_001831495.1">
    <property type="nucleotide sequence ID" value="XM_001831443.1"/>
</dbReference>
<dbReference type="OrthoDB" id="2953592at2759"/>
<comment type="caution">
    <text evidence="1">The sequence shown here is derived from an EMBL/GenBank/DDBJ whole genome shotgun (WGS) entry which is preliminary data.</text>
</comment>
<dbReference type="Proteomes" id="UP000001861">
    <property type="component" value="Unassembled WGS sequence"/>
</dbReference>